<evidence type="ECO:0000313" key="2">
    <source>
        <dbReference type="Proteomes" id="UP000239001"/>
    </source>
</evidence>
<organism evidence="1 2">
    <name type="scientific">Aphanothece hegewaldii CCALA 016</name>
    <dbReference type="NCBI Taxonomy" id="2107694"/>
    <lineage>
        <taxon>Bacteria</taxon>
        <taxon>Bacillati</taxon>
        <taxon>Cyanobacteriota</taxon>
        <taxon>Cyanophyceae</taxon>
        <taxon>Oscillatoriophycideae</taxon>
        <taxon>Chroococcales</taxon>
        <taxon>Aphanothecaceae</taxon>
        <taxon>Aphanothece</taxon>
    </lineage>
</organism>
<evidence type="ECO:0000313" key="1">
    <source>
        <dbReference type="EMBL" id="PSF37343.1"/>
    </source>
</evidence>
<keyword evidence="2" id="KW-1185">Reference proteome</keyword>
<dbReference type="EMBL" id="PXOH01000009">
    <property type="protein sequence ID" value="PSF37343.1"/>
    <property type="molecule type" value="Genomic_DNA"/>
</dbReference>
<proteinExistence type="predicted"/>
<gene>
    <name evidence="1" type="ORF">C7H19_10440</name>
</gene>
<sequence length="70" mass="7940">MLSKEETFVKKIKILFFGFPFADQLCFTPAMTRKLTERGGMDVSSAINLSLELNLSDRERIDLAIVENIS</sequence>
<dbReference type="Proteomes" id="UP000239001">
    <property type="component" value="Unassembled WGS sequence"/>
</dbReference>
<reference evidence="1 2" key="1">
    <citation type="submission" date="2018-03" db="EMBL/GenBank/DDBJ databases">
        <title>The ancient ancestry and fast evolution of plastids.</title>
        <authorList>
            <person name="Moore K.R."/>
            <person name="Magnabosco C."/>
            <person name="Momper L."/>
            <person name="Gold D.A."/>
            <person name="Bosak T."/>
            <person name="Fournier G.P."/>
        </authorList>
    </citation>
    <scope>NUCLEOTIDE SEQUENCE [LARGE SCALE GENOMIC DNA]</scope>
    <source>
        <strain evidence="1 2">CCALA 016</strain>
    </source>
</reference>
<protein>
    <submittedName>
        <fullName evidence="1">Uncharacterized protein</fullName>
    </submittedName>
</protein>
<accession>A0A2T1LY80</accession>
<reference evidence="1 2" key="2">
    <citation type="submission" date="2018-03" db="EMBL/GenBank/DDBJ databases">
        <authorList>
            <person name="Keele B.F."/>
        </authorList>
    </citation>
    <scope>NUCLEOTIDE SEQUENCE [LARGE SCALE GENOMIC DNA]</scope>
    <source>
        <strain evidence="1 2">CCALA 016</strain>
    </source>
</reference>
<dbReference type="AlphaFoldDB" id="A0A2T1LY80"/>
<comment type="caution">
    <text evidence="1">The sequence shown here is derived from an EMBL/GenBank/DDBJ whole genome shotgun (WGS) entry which is preliminary data.</text>
</comment>
<name>A0A2T1LY80_9CHRO</name>